<comment type="subcellular location">
    <subcellularLocation>
        <location evidence="1">Cell membrane</location>
        <topology evidence="1">Multi-pass membrane protein</topology>
    </subcellularLocation>
</comment>
<keyword evidence="9" id="KW-1185">Reference proteome</keyword>
<feature type="transmembrane region" description="Helical" evidence="6">
    <location>
        <begin position="268"/>
        <end position="286"/>
    </location>
</feature>
<dbReference type="RefSeq" id="WP_141357411.1">
    <property type="nucleotide sequence ID" value="NZ_BAAAWM010000001.1"/>
</dbReference>
<evidence type="ECO:0000313" key="9">
    <source>
        <dbReference type="Proteomes" id="UP000316242"/>
    </source>
</evidence>
<dbReference type="PANTHER" id="PTHR23513:SF6">
    <property type="entry name" value="MAJOR FACILITATOR SUPERFAMILY ASSOCIATED DOMAIN-CONTAINING PROTEIN"/>
    <property type="match status" value="1"/>
</dbReference>
<organism evidence="8 9">
    <name type="scientific">Glutamicibacter nicotianae</name>
    <name type="common">Arthrobacter nicotianae</name>
    <dbReference type="NCBI Taxonomy" id="37929"/>
    <lineage>
        <taxon>Bacteria</taxon>
        <taxon>Bacillati</taxon>
        <taxon>Actinomycetota</taxon>
        <taxon>Actinomycetes</taxon>
        <taxon>Micrococcales</taxon>
        <taxon>Micrococcaceae</taxon>
        <taxon>Glutamicibacter</taxon>
    </lineage>
</organism>
<protein>
    <recommendedName>
        <fullName evidence="7">Major facilitator superfamily (MFS) profile domain-containing protein</fullName>
    </recommendedName>
</protein>
<dbReference type="SUPFAM" id="SSF103473">
    <property type="entry name" value="MFS general substrate transporter"/>
    <property type="match status" value="1"/>
</dbReference>
<evidence type="ECO:0000256" key="1">
    <source>
        <dbReference type="ARBA" id="ARBA00004651"/>
    </source>
</evidence>
<sequence length="417" mass="42682">MTTVSPRKAERSQRLLLGANATDAAGRSLSDITIDLLFVGALGATAMQMGMLNTLGSLAFVLASIPAGHMVDKYSAFRVLRIGLGAKLFLLGCLAVLSSADALSIPMGMLLCALLGICNVFSETSQTTAVPQLIEDDPENRSAGISKLIASLSAADQSMTVVVPALAGTGFALWGAPPLLGISAALGLLALLMALRVHSHRPSQGLGGTLKPSTEQGGMLAGLRYLFRHRLLLAITVAVMFSNLGLAIGSSVEAIFIINELGFGEFGYGIFVSIGGIGGLIGAAVAGKLAGKFPPATLLVCTGSLQAALTGCVLAAAYVPELWSMVLLGTFSLGWGIIVLLFNIAASSWVVQIVPEHLLGRVLSARRLFTFGVVPVGGLAGGAVASAWGIAAGLLGWVVAAALSVISYLAMRGPATR</sequence>
<keyword evidence="5 6" id="KW-0472">Membrane</keyword>
<gene>
    <name evidence="8" type="ORF">ANI01nite_17070</name>
</gene>
<dbReference type="Proteomes" id="UP000316242">
    <property type="component" value="Unassembled WGS sequence"/>
</dbReference>
<dbReference type="PROSITE" id="PS50850">
    <property type="entry name" value="MFS"/>
    <property type="match status" value="1"/>
</dbReference>
<feature type="transmembrane region" description="Helical" evidence="6">
    <location>
        <begin position="325"/>
        <end position="347"/>
    </location>
</feature>
<feature type="transmembrane region" description="Helical" evidence="6">
    <location>
        <begin position="36"/>
        <end position="67"/>
    </location>
</feature>
<proteinExistence type="predicted"/>
<keyword evidence="2" id="KW-1003">Cell membrane</keyword>
<keyword evidence="3 6" id="KW-0812">Transmembrane</keyword>
<reference evidence="8 9" key="1">
    <citation type="submission" date="2019-06" db="EMBL/GenBank/DDBJ databases">
        <title>Whole genome shotgun sequence of Glutamicibacter nicotianae NBRC 14234.</title>
        <authorList>
            <person name="Hosoyama A."/>
            <person name="Uohara A."/>
            <person name="Ohji S."/>
            <person name="Ichikawa N."/>
        </authorList>
    </citation>
    <scope>NUCLEOTIDE SEQUENCE [LARGE SCALE GENOMIC DNA]</scope>
    <source>
        <strain evidence="8 9">NBRC 14234</strain>
    </source>
</reference>
<accession>A0ABQ0RL22</accession>
<feature type="transmembrane region" description="Helical" evidence="6">
    <location>
        <begin position="173"/>
        <end position="195"/>
    </location>
</feature>
<dbReference type="InterPro" id="IPR036259">
    <property type="entry name" value="MFS_trans_sf"/>
</dbReference>
<evidence type="ECO:0000313" key="8">
    <source>
        <dbReference type="EMBL" id="GEC12504.1"/>
    </source>
</evidence>
<feature type="transmembrane region" description="Helical" evidence="6">
    <location>
        <begin position="394"/>
        <end position="411"/>
    </location>
</feature>
<comment type="caution">
    <text evidence="8">The sequence shown here is derived from an EMBL/GenBank/DDBJ whole genome shotgun (WGS) entry which is preliminary data.</text>
</comment>
<evidence type="ECO:0000256" key="6">
    <source>
        <dbReference type="SAM" id="Phobius"/>
    </source>
</evidence>
<feature type="transmembrane region" description="Helical" evidence="6">
    <location>
        <begin position="298"/>
        <end position="319"/>
    </location>
</feature>
<dbReference type="InterPro" id="IPR020846">
    <property type="entry name" value="MFS_dom"/>
</dbReference>
<evidence type="ECO:0000259" key="7">
    <source>
        <dbReference type="PROSITE" id="PS50850"/>
    </source>
</evidence>
<dbReference type="Gene3D" id="1.20.1250.20">
    <property type="entry name" value="MFS general substrate transporter like domains"/>
    <property type="match status" value="1"/>
</dbReference>
<feature type="transmembrane region" description="Helical" evidence="6">
    <location>
        <begin position="231"/>
        <end position="256"/>
    </location>
</feature>
<dbReference type="EMBL" id="BJNE01000006">
    <property type="protein sequence ID" value="GEC12504.1"/>
    <property type="molecule type" value="Genomic_DNA"/>
</dbReference>
<name>A0ABQ0RL22_GLUNI</name>
<evidence type="ECO:0000256" key="2">
    <source>
        <dbReference type="ARBA" id="ARBA00022475"/>
    </source>
</evidence>
<evidence type="ECO:0000256" key="3">
    <source>
        <dbReference type="ARBA" id="ARBA00022692"/>
    </source>
</evidence>
<dbReference type="InterPro" id="IPR011701">
    <property type="entry name" value="MFS"/>
</dbReference>
<dbReference type="PANTHER" id="PTHR23513">
    <property type="entry name" value="INTEGRAL MEMBRANE EFFLUX PROTEIN-RELATED"/>
    <property type="match status" value="1"/>
</dbReference>
<feature type="transmembrane region" description="Helical" evidence="6">
    <location>
        <begin position="368"/>
        <end position="388"/>
    </location>
</feature>
<feature type="domain" description="Major facilitator superfamily (MFS) profile" evidence="7">
    <location>
        <begin position="231"/>
        <end position="417"/>
    </location>
</feature>
<dbReference type="Pfam" id="PF07690">
    <property type="entry name" value="MFS_1"/>
    <property type="match status" value="1"/>
</dbReference>
<evidence type="ECO:0000256" key="5">
    <source>
        <dbReference type="ARBA" id="ARBA00023136"/>
    </source>
</evidence>
<keyword evidence="4 6" id="KW-1133">Transmembrane helix</keyword>
<evidence type="ECO:0000256" key="4">
    <source>
        <dbReference type="ARBA" id="ARBA00022989"/>
    </source>
</evidence>